<proteinExistence type="predicted"/>
<organism evidence="2 3">
    <name type="scientific">Conoideocrella luteorostrata</name>
    <dbReference type="NCBI Taxonomy" id="1105319"/>
    <lineage>
        <taxon>Eukaryota</taxon>
        <taxon>Fungi</taxon>
        <taxon>Dikarya</taxon>
        <taxon>Ascomycota</taxon>
        <taxon>Pezizomycotina</taxon>
        <taxon>Sordariomycetes</taxon>
        <taxon>Hypocreomycetidae</taxon>
        <taxon>Hypocreales</taxon>
        <taxon>Clavicipitaceae</taxon>
        <taxon>Conoideocrella</taxon>
    </lineage>
</organism>
<dbReference type="AlphaFoldDB" id="A0AAJ0G0Y6"/>
<sequence length="236" mass="26806">MGAAITVNQTLGWRWTVYIEAILSSAVVILSFFCLAETYGPVLLKRNAEQLHYDRMLRENVPNDEDAFRRQAQAVQLLDRVIQLSNHESGISFKIRELDTVETEILSLLTLVIQESEQLKELRCSMIATGLRSLFFLHERVFADEYSRMAEDAVQQRRAASQAALDTAANRVIDAVHDHPQDMVAHDHDAVPLCCFYSLRMALKRMDGGHRLRIHGDDHLSLLAMSRTLSQQWASG</sequence>
<name>A0AAJ0G0Y6_9HYPO</name>
<dbReference type="Proteomes" id="UP001251528">
    <property type="component" value="Unassembled WGS sequence"/>
</dbReference>
<evidence type="ECO:0008006" key="4">
    <source>
        <dbReference type="Google" id="ProtNLM"/>
    </source>
</evidence>
<dbReference type="EMBL" id="JASWJB010000037">
    <property type="protein sequence ID" value="KAK2608509.1"/>
    <property type="molecule type" value="Genomic_DNA"/>
</dbReference>
<gene>
    <name evidence="2" type="ORF">QQS21_002971</name>
</gene>
<keyword evidence="1" id="KW-0472">Membrane</keyword>
<keyword evidence="1" id="KW-0812">Transmembrane</keyword>
<feature type="transmembrane region" description="Helical" evidence="1">
    <location>
        <begin position="15"/>
        <end position="36"/>
    </location>
</feature>
<evidence type="ECO:0000256" key="1">
    <source>
        <dbReference type="SAM" id="Phobius"/>
    </source>
</evidence>
<dbReference type="InterPro" id="IPR036259">
    <property type="entry name" value="MFS_trans_sf"/>
</dbReference>
<evidence type="ECO:0000313" key="3">
    <source>
        <dbReference type="Proteomes" id="UP001251528"/>
    </source>
</evidence>
<keyword evidence="3" id="KW-1185">Reference proteome</keyword>
<reference evidence="2" key="1">
    <citation type="submission" date="2023-06" db="EMBL/GenBank/DDBJ databases">
        <title>Conoideocrella luteorostrata (Hypocreales: Clavicipitaceae), a potential biocontrol fungus for elongate hemlock scale in United States Christmas tree production areas.</title>
        <authorList>
            <person name="Barrett H."/>
            <person name="Lovett B."/>
            <person name="Macias A.M."/>
            <person name="Stajich J.E."/>
            <person name="Kasson M.T."/>
        </authorList>
    </citation>
    <scope>NUCLEOTIDE SEQUENCE</scope>
    <source>
        <strain evidence="2">ARSEF 14590</strain>
    </source>
</reference>
<dbReference type="SUPFAM" id="SSF103473">
    <property type="entry name" value="MFS general substrate transporter"/>
    <property type="match status" value="1"/>
</dbReference>
<keyword evidence="1" id="KW-1133">Transmembrane helix</keyword>
<comment type="caution">
    <text evidence="2">The sequence shown here is derived from an EMBL/GenBank/DDBJ whole genome shotgun (WGS) entry which is preliminary data.</text>
</comment>
<evidence type="ECO:0000313" key="2">
    <source>
        <dbReference type="EMBL" id="KAK2608509.1"/>
    </source>
</evidence>
<accession>A0AAJ0G0Y6</accession>
<protein>
    <recommendedName>
        <fullName evidence="4">Major facilitator superfamily (MFS) profile domain-containing protein</fullName>
    </recommendedName>
</protein>